<comment type="caution">
    <text evidence="2">The sequence shown here is derived from an EMBL/GenBank/DDBJ whole genome shotgun (WGS) entry which is preliminary data.</text>
</comment>
<dbReference type="EMBL" id="LAZR01000902">
    <property type="protein sequence ID" value="KKN55026.1"/>
    <property type="molecule type" value="Genomic_DNA"/>
</dbReference>
<keyword evidence="1" id="KW-0175">Coiled coil</keyword>
<dbReference type="AlphaFoldDB" id="A0A0F9U0Z7"/>
<evidence type="ECO:0000256" key="1">
    <source>
        <dbReference type="SAM" id="Coils"/>
    </source>
</evidence>
<feature type="coiled-coil region" evidence="1">
    <location>
        <begin position="27"/>
        <end position="118"/>
    </location>
</feature>
<reference evidence="2" key="1">
    <citation type="journal article" date="2015" name="Nature">
        <title>Complex archaea that bridge the gap between prokaryotes and eukaryotes.</title>
        <authorList>
            <person name="Spang A."/>
            <person name="Saw J.H."/>
            <person name="Jorgensen S.L."/>
            <person name="Zaremba-Niedzwiedzka K."/>
            <person name="Martijn J."/>
            <person name="Lind A.E."/>
            <person name="van Eijk R."/>
            <person name="Schleper C."/>
            <person name="Guy L."/>
            <person name="Ettema T.J."/>
        </authorList>
    </citation>
    <scope>NUCLEOTIDE SEQUENCE</scope>
</reference>
<name>A0A0F9U0Z7_9ZZZZ</name>
<organism evidence="2">
    <name type="scientific">marine sediment metagenome</name>
    <dbReference type="NCBI Taxonomy" id="412755"/>
    <lineage>
        <taxon>unclassified sequences</taxon>
        <taxon>metagenomes</taxon>
        <taxon>ecological metagenomes</taxon>
    </lineage>
</organism>
<proteinExistence type="predicted"/>
<sequence length="132" mass="15740">MTNKDLDRLLELTRKQQKNGAMVRDDWKELESLKAKLEGELEKAEKLDDKNYLLIHKEVIEKYSKLEQEIKQLKEKLVGETLANSVINAKHRREIISLKQKLEKIKELEKKYHNMNYSTFSKSLKEILEEKK</sequence>
<accession>A0A0F9U0Z7</accession>
<evidence type="ECO:0000313" key="2">
    <source>
        <dbReference type="EMBL" id="KKN55026.1"/>
    </source>
</evidence>
<protein>
    <submittedName>
        <fullName evidence="2">Uncharacterized protein</fullName>
    </submittedName>
</protein>
<gene>
    <name evidence="2" type="ORF">LCGC14_0586270</name>
</gene>